<dbReference type="RefSeq" id="WP_008389427.1">
    <property type="nucleotide sequence ID" value="NZ_AOIV01000042.1"/>
</dbReference>
<feature type="compositionally biased region" description="Low complexity" evidence="1">
    <location>
        <begin position="339"/>
        <end position="350"/>
    </location>
</feature>
<dbReference type="eggNOG" id="arCOG06273">
    <property type="taxonomic scope" value="Archaea"/>
</dbReference>
<comment type="caution">
    <text evidence="3">The sequence shown here is derived from an EMBL/GenBank/DDBJ whole genome shotgun (WGS) entry which is preliminary data.</text>
</comment>
<protein>
    <submittedName>
        <fullName evidence="3">Uncharacterized protein</fullName>
    </submittedName>
</protein>
<dbReference type="EMBL" id="AOIV01000042">
    <property type="protein sequence ID" value="ELZ26668.1"/>
    <property type="molecule type" value="Genomic_DNA"/>
</dbReference>
<dbReference type="Proteomes" id="UP000011513">
    <property type="component" value="Unassembled WGS sequence"/>
</dbReference>
<dbReference type="InParanoid" id="M0CVL4"/>
<feature type="compositionally biased region" description="Low complexity" evidence="1">
    <location>
        <begin position="395"/>
        <end position="418"/>
    </location>
</feature>
<keyword evidence="2" id="KW-0812">Transmembrane</keyword>
<keyword evidence="2" id="KW-1133">Transmembrane helix</keyword>
<organism evidence="3 4">
    <name type="scientific">Halogeometricum pallidum JCM 14848</name>
    <dbReference type="NCBI Taxonomy" id="1227487"/>
    <lineage>
        <taxon>Archaea</taxon>
        <taxon>Methanobacteriati</taxon>
        <taxon>Methanobacteriota</taxon>
        <taxon>Stenosarchaea group</taxon>
        <taxon>Halobacteria</taxon>
        <taxon>Halobacteriales</taxon>
        <taxon>Haloferacaceae</taxon>
        <taxon>Halogeometricum</taxon>
    </lineage>
</organism>
<evidence type="ECO:0000256" key="1">
    <source>
        <dbReference type="SAM" id="MobiDB-lite"/>
    </source>
</evidence>
<gene>
    <name evidence="3" type="ORF">C474_18545</name>
</gene>
<evidence type="ECO:0000313" key="3">
    <source>
        <dbReference type="EMBL" id="ELZ26668.1"/>
    </source>
</evidence>
<accession>M0CVL4</accession>
<feature type="region of interest" description="Disordered" evidence="1">
    <location>
        <begin position="308"/>
        <end position="421"/>
    </location>
</feature>
<feature type="transmembrane region" description="Helical" evidence="2">
    <location>
        <begin position="431"/>
        <end position="451"/>
    </location>
</feature>
<evidence type="ECO:0000256" key="2">
    <source>
        <dbReference type="SAM" id="Phobius"/>
    </source>
</evidence>
<sequence length="455" mass="45756">MGSSEISEILLVNFNLSTLSANTYNVSAVETADPITEGLSANKTVEDQLKVVPGVAPELRSAVRYDNGTDAEVELAFDENVSVVRTLNVSTVGGDANLTESVSVSEGRVVATLNGAYADDLRVTYDVVDEVGNGYAADPTAAVQSAAVTTRVGDDDTVYEGSTLAVLTDRTNASVDVANDSVNWSESTGANSKVFLLDTGTLNRGAYDVVYGGDGDRNATFDVESLGLAVGVDDATVTNDDGAVIAGTVSADAGGRSVAVELRDAGENMVATDVALLDGRGEYDYAFDAAGLATGDYAVVAVDDASGAKSRSGPVAVSRPPSDDGDGDSEYGDYRDPTPTETATPSSTERPTADAGPITESSGGTAANDASDVGSVAENKTTADEASGAAERTRSVTASVATDAATSPAVTSATPSESGVGTATGTEVPGFGVGAAAAALFLGASLAALAVRRNC</sequence>
<reference evidence="3 4" key="1">
    <citation type="journal article" date="2014" name="PLoS Genet.">
        <title>Phylogenetically driven sequencing of extremely halophilic archaea reveals strategies for static and dynamic osmo-response.</title>
        <authorList>
            <person name="Becker E.A."/>
            <person name="Seitzer P.M."/>
            <person name="Tritt A."/>
            <person name="Larsen D."/>
            <person name="Krusor M."/>
            <person name="Yao A.I."/>
            <person name="Wu D."/>
            <person name="Madern D."/>
            <person name="Eisen J.A."/>
            <person name="Darling A.E."/>
            <person name="Facciotti M.T."/>
        </authorList>
    </citation>
    <scope>NUCLEOTIDE SEQUENCE [LARGE SCALE GENOMIC DNA]</scope>
    <source>
        <strain evidence="3 4">JCM 14848</strain>
    </source>
</reference>
<evidence type="ECO:0000313" key="4">
    <source>
        <dbReference type="Proteomes" id="UP000011513"/>
    </source>
</evidence>
<dbReference type="AlphaFoldDB" id="M0CVL4"/>
<dbReference type="OrthoDB" id="325633at2157"/>
<keyword evidence="4" id="KW-1185">Reference proteome</keyword>
<name>M0CVL4_HALPD</name>
<proteinExistence type="predicted"/>
<keyword evidence="2" id="KW-0472">Membrane</keyword>